<organism evidence="1">
    <name type="scientific">Spiroplasma citri</name>
    <dbReference type="NCBI Taxonomy" id="2133"/>
    <lineage>
        <taxon>Bacteria</taxon>
        <taxon>Bacillati</taxon>
        <taxon>Mycoplasmatota</taxon>
        <taxon>Mollicutes</taxon>
        <taxon>Entomoplasmatales</taxon>
        <taxon>Spiroplasmataceae</taxon>
        <taxon>Spiroplasma</taxon>
    </lineage>
</organism>
<protein>
    <submittedName>
        <fullName evidence="1">Uncharacterized protein</fullName>
    </submittedName>
</protein>
<gene>
    <name evidence="2" type="ORF">M0C40_10125</name>
    <name evidence="1" type="ORF">SPICI01A_028</name>
</gene>
<dbReference type="GeneID" id="79946542"/>
<reference evidence="1" key="1">
    <citation type="journal article" date="2010" name="Appl. Environ. Microbiol.">
        <title>Partial chromosome sequence of Spiroplasma citri reveals extensive viral invasion and important gene decay.</title>
        <authorList>
            <person name="Carle P."/>
            <person name="Saillard C."/>
            <person name="Carrere N."/>
            <person name="Carrere S."/>
            <person name="Duret S."/>
            <person name="Eveillard S."/>
            <person name="Gaurivaud P."/>
            <person name="Gourgues G."/>
            <person name="Gouzy J."/>
            <person name="Salar P."/>
            <person name="Verdin E."/>
            <person name="Breton M."/>
            <person name="Blanchard A."/>
            <person name="Laigret F."/>
            <person name="Bove J.M."/>
            <person name="Renaudin J."/>
            <person name="Foissac X."/>
        </authorList>
    </citation>
    <scope>NUCLEOTIDE SEQUENCE</scope>
    <source>
        <strain evidence="1">GII3-3X</strain>
    </source>
</reference>
<evidence type="ECO:0000313" key="3">
    <source>
        <dbReference type="Proteomes" id="UP001214629"/>
    </source>
</evidence>
<reference evidence="2 3" key="2">
    <citation type="submission" date="2022-04" db="EMBL/GenBank/DDBJ databases">
        <title>Whole genome of Spiroplasma citri.</title>
        <authorList>
            <person name="Khanchezar A."/>
            <person name="Izadpanah K."/>
            <person name="Taghavi M."/>
            <person name="Ghorbani A."/>
            <person name="Beven L."/>
        </authorList>
    </citation>
    <scope>NUCLEOTIDE SEQUENCE [LARGE SCALE GENOMIC DNA]</scope>
    <source>
        <strain evidence="2 3">D4</strain>
    </source>
</reference>
<dbReference type="AlphaFoldDB" id="Q14QL9"/>
<proteinExistence type="predicted"/>
<dbReference type="EMBL" id="CP096246">
    <property type="protein sequence ID" value="WFG96409.1"/>
    <property type="molecule type" value="Genomic_DNA"/>
</dbReference>
<dbReference type="RefSeq" id="WP_237237964.1">
    <property type="nucleotide sequence ID" value="NZ_CP013197.1"/>
</dbReference>
<sequence length="67" mass="7986">MKLIFKQLIISEINLVNSLSTTINGQYPDIYLRPYMVYDKNYDFPYYFLAAGWSPDDTKNSKIRFHN</sequence>
<evidence type="ECO:0000313" key="1">
    <source>
        <dbReference type="EMBL" id="CAK98210.1"/>
    </source>
</evidence>
<accession>Q14QL9</accession>
<evidence type="ECO:0000313" key="2">
    <source>
        <dbReference type="EMBL" id="WFG96409.1"/>
    </source>
</evidence>
<dbReference type="EMBL" id="AM285301">
    <property type="protein sequence ID" value="CAK98210.1"/>
    <property type="molecule type" value="Genomic_DNA"/>
</dbReference>
<name>Q14QL9_SPICI</name>
<keyword evidence="3" id="KW-1185">Reference proteome</keyword>
<dbReference type="Proteomes" id="UP001214629">
    <property type="component" value="Chromosome"/>
</dbReference>